<dbReference type="EMBL" id="ML993902">
    <property type="protein sequence ID" value="KAF2203461.1"/>
    <property type="molecule type" value="Genomic_DNA"/>
</dbReference>
<evidence type="ECO:0000313" key="2">
    <source>
        <dbReference type="EMBL" id="KAF2203461.1"/>
    </source>
</evidence>
<dbReference type="InterPro" id="IPR015943">
    <property type="entry name" value="WD40/YVTN_repeat-like_dom_sf"/>
</dbReference>
<organism evidence="2 3">
    <name type="scientific">Delitschia confertaspora ATCC 74209</name>
    <dbReference type="NCBI Taxonomy" id="1513339"/>
    <lineage>
        <taxon>Eukaryota</taxon>
        <taxon>Fungi</taxon>
        <taxon>Dikarya</taxon>
        <taxon>Ascomycota</taxon>
        <taxon>Pezizomycotina</taxon>
        <taxon>Dothideomycetes</taxon>
        <taxon>Pleosporomycetidae</taxon>
        <taxon>Pleosporales</taxon>
        <taxon>Delitschiaceae</taxon>
        <taxon>Delitschia</taxon>
    </lineage>
</organism>
<dbReference type="PANTHER" id="PTHR16220:SF0">
    <property type="entry name" value="WD REPEAT-CONTAINING PROTEIN WRAP73"/>
    <property type="match status" value="1"/>
</dbReference>
<dbReference type="GO" id="GO:1990810">
    <property type="term" value="P:microtubule anchoring at mitotic spindle pole body"/>
    <property type="evidence" value="ECO:0007669"/>
    <property type="project" value="TreeGrafter"/>
</dbReference>
<feature type="compositionally biased region" description="Basic and acidic residues" evidence="1">
    <location>
        <begin position="531"/>
        <end position="543"/>
    </location>
</feature>
<dbReference type="Proteomes" id="UP000799536">
    <property type="component" value="Unassembled WGS sequence"/>
</dbReference>
<comment type="caution">
    <text evidence="2">The sequence shown here is derived from an EMBL/GenBank/DDBJ whole genome shotgun (WGS) entry which is preliminary data.</text>
</comment>
<feature type="region of interest" description="Disordered" evidence="1">
    <location>
        <begin position="530"/>
        <end position="558"/>
    </location>
</feature>
<dbReference type="OrthoDB" id="308690at2759"/>
<dbReference type="InterPro" id="IPR052778">
    <property type="entry name" value="Centrosome-WD_assoc"/>
</dbReference>
<protein>
    <submittedName>
        <fullName evidence="2">TolB, C-terminal domain-containing protein</fullName>
    </submittedName>
</protein>
<dbReference type="InterPro" id="IPR011047">
    <property type="entry name" value="Quinoprotein_ADH-like_sf"/>
</dbReference>
<dbReference type="PANTHER" id="PTHR16220">
    <property type="entry name" value="WD REPEAT PROTEIN 8-RELATED"/>
    <property type="match status" value="1"/>
</dbReference>
<evidence type="ECO:0000313" key="3">
    <source>
        <dbReference type="Proteomes" id="UP000799536"/>
    </source>
</evidence>
<dbReference type="InterPro" id="IPR001680">
    <property type="entry name" value="WD40_rpt"/>
</dbReference>
<name>A0A9P4JQ12_9PLEO</name>
<dbReference type="GO" id="GO:1990811">
    <property type="term" value="C:MWP complex"/>
    <property type="evidence" value="ECO:0007669"/>
    <property type="project" value="TreeGrafter"/>
</dbReference>
<dbReference type="Pfam" id="PF00400">
    <property type="entry name" value="WD40"/>
    <property type="match status" value="1"/>
</dbReference>
<sequence>MEVSHQFKATSLSVPSPTGTHIASLSGSRLQIRALSTQEVTHSIVLPSSQDLRASQIRWSPPVIQPSTTSLLSTPDRKRRSVLPPQSNRVLVADEENTRVYDLRDEKWSAVINNGSGGMGKNVHVEFGRTEDEVLVWSDFASKITVWCLNKGRTVEIKDPKFPGKEGKGWGFRACANGAGGVLALLCRSMGQDILLLLAPRSYNVLRKVELATVDAQGVRWSRDGRWIAVWDSPGAGYKVYVYTADGHLYRTVGGDLAEGDIEGLGVKSVEWVPGNQYLAVGGWDRRVRMFGCKTFSPSVTLSHTPTIEIPATPVFTEQVSSTGTRSYTLTPQPVAPPIATTTPNDTVPKKGISLINFSCDGKIAATRDDSAPTTVWIWDLQALRPKAICIQHAPVKSLTWHPTNPSLLLIQCTHDVPIIYLWSAASSQSQSQQLSSVSLSISPPQILTLTANLAKPAGTATAKWNAKWISTDPDLKSVLLFGHQQGYDGGEESEDSLYEILTGKKEVPRLEVDDWAEVAAEEDSTVGFDDTFREKRKEREAQSEQSEFFESGMDEMF</sequence>
<dbReference type="AlphaFoldDB" id="A0A9P4JQ12"/>
<dbReference type="GO" id="GO:0005815">
    <property type="term" value="C:microtubule organizing center"/>
    <property type="evidence" value="ECO:0007669"/>
    <property type="project" value="TreeGrafter"/>
</dbReference>
<keyword evidence="3" id="KW-1185">Reference proteome</keyword>
<evidence type="ECO:0000256" key="1">
    <source>
        <dbReference type="SAM" id="MobiDB-lite"/>
    </source>
</evidence>
<accession>A0A9P4JQ12</accession>
<dbReference type="Gene3D" id="2.130.10.10">
    <property type="entry name" value="YVTN repeat-like/Quinoprotein amine dehydrogenase"/>
    <property type="match status" value="2"/>
</dbReference>
<proteinExistence type="predicted"/>
<reference evidence="2" key="1">
    <citation type="journal article" date="2020" name="Stud. Mycol.">
        <title>101 Dothideomycetes genomes: a test case for predicting lifestyles and emergence of pathogens.</title>
        <authorList>
            <person name="Haridas S."/>
            <person name="Albert R."/>
            <person name="Binder M."/>
            <person name="Bloem J."/>
            <person name="Labutti K."/>
            <person name="Salamov A."/>
            <person name="Andreopoulos B."/>
            <person name="Baker S."/>
            <person name="Barry K."/>
            <person name="Bills G."/>
            <person name="Bluhm B."/>
            <person name="Cannon C."/>
            <person name="Castanera R."/>
            <person name="Culley D."/>
            <person name="Daum C."/>
            <person name="Ezra D."/>
            <person name="Gonzalez J."/>
            <person name="Henrissat B."/>
            <person name="Kuo A."/>
            <person name="Liang C."/>
            <person name="Lipzen A."/>
            <person name="Lutzoni F."/>
            <person name="Magnuson J."/>
            <person name="Mondo S."/>
            <person name="Nolan M."/>
            <person name="Ohm R."/>
            <person name="Pangilinan J."/>
            <person name="Park H.-J."/>
            <person name="Ramirez L."/>
            <person name="Alfaro M."/>
            <person name="Sun H."/>
            <person name="Tritt A."/>
            <person name="Yoshinaga Y."/>
            <person name="Zwiers L.-H."/>
            <person name="Turgeon B."/>
            <person name="Goodwin S."/>
            <person name="Spatafora J."/>
            <person name="Crous P."/>
            <person name="Grigoriev I."/>
        </authorList>
    </citation>
    <scope>NUCLEOTIDE SEQUENCE</scope>
    <source>
        <strain evidence="2">ATCC 74209</strain>
    </source>
</reference>
<gene>
    <name evidence="2" type="ORF">GQ43DRAFT_454408</name>
</gene>
<dbReference type="SUPFAM" id="SSF50998">
    <property type="entry name" value="Quinoprotein alcohol dehydrogenase-like"/>
    <property type="match status" value="1"/>
</dbReference>